<reference evidence="1" key="1">
    <citation type="submission" date="2021-06" db="EMBL/GenBank/DDBJ databases">
        <authorList>
            <person name="Kallberg Y."/>
            <person name="Tangrot J."/>
            <person name="Rosling A."/>
        </authorList>
    </citation>
    <scope>NUCLEOTIDE SEQUENCE</scope>
    <source>
        <strain evidence="1">87-6 pot B 2015</strain>
    </source>
</reference>
<feature type="non-terminal residue" evidence="1">
    <location>
        <position position="62"/>
    </location>
</feature>
<proteinExistence type="predicted"/>
<evidence type="ECO:0000313" key="1">
    <source>
        <dbReference type="EMBL" id="CAG8685225.1"/>
    </source>
</evidence>
<evidence type="ECO:0000313" key="2">
    <source>
        <dbReference type="Proteomes" id="UP000789375"/>
    </source>
</evidence>
<accession>A0A9N9HKR0</accession>
<organism evidence="1 2">
    <name type="scientific">Funneliformis mosseae</name>
    <name type="common">Endomycorrhizal fungus</name>
    <name type="synonym">Glomus mosseae</name>
    <dbReference type="NCBI Taxonomy" id="27381"/>
    <lineage>
        <taxon>Eukaryota</taxon>
        <taxon>Fungi</taxon>
        <taxon>Fungi incertae sedis</taxon>
        <taxon>Mucoromycota</taxon>
        <taxon>Glomeromycotina</taxon>
        <taxon>Glomeromycetes</taxon>
        <taxon>Glomerales</taxon>
        <taxon>Glomeraceae</taxon>
        <taxon>Funneliformis</taxon>
    </lineage>
</organism>
<dbReference type="Proteomes" id="UP000789375">
    <property type="component" value="Unassembled WGS sequence"/>
</dbReference>
<sequence length="62" mass="7646">MDYSLDLIDFGMKYKEDYLKVTGKKGRVKYKEYKEFYAKYYHNYPETATDCYKEFLQMLGKR</sequence>
<dbReference type="AlphaFoldDB" id="A0A9N9HKR0"/>
<gene>
    <name evidence="1" type="ORF">FMOSSE_LOCUS13101</name>
</gene>
<protein>
    <submittedName>
        <fullName evidence="1">746_t:CDS:1</fullName>
    </submittedName>
</protein>
<comment type="caution">
    <text evidence="1">The sequence shown here is derived from an EMBL/GenBank/DDBJ whole genome shotgun (WGS) entry which is preliminary data.</text>
</comment>
<keyword evidence="2" id="KW-1185">Reference proteome</keyword>
<dbReference type="EMBL" id="CAJVPP010007185">
    <property type="protein sequence ID" value="CAG8685225.1"/>
    <property type="molecule type" value="Genomic_DNA"/>
</dbReference>
<name>A0A9N9HKR0_FUNMO</name>